<comment type="caution">
    <text evidence="2">The sequence shown here is derived from an EMBL/GenBank/DDBJ whole genome shotgun (WGS) entry which is preliminary data.</text>
</comment>
<dbReference type="EMBL" id="JACXAE010000025">
    <property type="protein sequence ID" value="MBD2771462.1"/>
    <property type="molecule type" value="Genomic_DNA"/>
</dbReference>
<keyword evidence="3" id="KW-1185">Reference proteome</keyword>
<protein>
    <submittedName>
        <fullName evidence="2">Type II secretion system protein</fullName>
    </submittedName>
</protein>
<keyword evidence="1" id="KW-0812">Transmembrane</keyword>
<keyword evidence="1" id="KW-1133">Transmembrane helix</keyword>
<feature type="transmembrane region" description="Helical" evidence="1">
    <location>
        <begin position="20"/>
        <end position="41"/>
    </location>
</feature>
<evidence type="ECO:0000313" key="3">
    <source>
        <dbReference type="Proteomes" id="UP000629098"/>
    </source>
</evidence>
<accession>A0A8J6XF10</accession>
<dbReference type="Gene3D" id="3.30.700.10">
    <property type="entry name" value="Glycoprotein, Type 4 Pilin"/>
    <property type="match status" value="1"/>
</dbReference>
<dbReference type="Pfam" id="PF07963">
    <property type="entry name" value="N_methyl"/>
    <property type="match status" value="1"/>
</dbReference>
<dbReference type="RefSeq" id="WP_190825757.1">
    <property type="nucleotide sequence ID" value="NZ_CAWPPI010000025.1"/>
</dbReference>
<dbReference type="Proteomes" id="UP000629098">
    <property type="component" value="Unassembled WGS sequence"/>
</dbReference>
<gene>
    <name evidence="2" type="ORF">ICL16_04880</name>
</gene>
<evidence type="ECO:0000256" key="1">
    <source>
        <dbReference type="SAM" id="Phobius"/>
    </source>
</evidence>
<dbReference type="InterPro" id="IPR012902">
    <property type="entry name" value="N_methyl_site"/>
</dbReference>
<name>A0A8J6XF10_9CYAN</name>
<organism evidence="2 3">
    <name type="scientific">Iningainema tapete BLCC-T55</name>
    <dbReference type="NCBI Taxonomy" id="2748662"/>
    <lineage>
        <taxon>Bacteria</taxon>
        <taxon>Bacillati</taxon>
        <taxon>Cyanobacteriota</taxon>
        <taxon>Cyanophyceae</taxon>
        <taxon>Nostocales</taxon>
        <taxon>Scytonemataceae</taxon>
        <taxon>Iningainema tapete</taxon>
    </lineage>
</organism>
<dbReference type="InterPro" id="IPR045584">
    <property type="entry name" value="Pilin-like"/>
</dbReference>
<dbReference type="PROSITE" id="PS00409">
    <property type="entry name" value="PROKAR_NTER_METHYL"/>
    <property type="match status" value="1"/>
</dbReference>
<proteinExistence type="predicted"/>
<keyword evidence="1" id="KW-0472">Membrane</keyword>
<dbReference type="NCBIfam" id="TIGR02532">
    <property type="entry name" value="IV_pilin_GFxxxE"/>
    <property type="match status" value="1"/>
</dbReference>
<sequence>MNTRSLSSNPEAGFSLIELLVVIIMVGVLAAIAVPSWLAFVNQQRLNSAKRQALTVLRDAQSNAQREKLRWQVCFKDDGNQVLYTAHRVPSDNNCLVTNWEPLIGEDSKAIKVLTSTMSTSPNGFYRMQFNYDGSVEKEGTQPWRITFSPRINSGSKTCATVETLLGSISTGQDNKCTI</sequence>
<reference evidence="2" key="1">
    <citation type="submission" date="2020-09" db="EMBL/GenBank/DDBJ databases">
        <title>Iningainema tapete sp. nov. (Scytonemataceae, Cyanobacteria) from greenhouses in central Florida (USA) produces two types of nodularin with biosynthetic potential for microcystin-LR and anabaenopeptins.</title>
        <authorList>
            <person name="Berthold D.E."/>
            <person name="Lefler F.W."/>
            <person name="Huang I.-S."/>
            <person name="Abdulla H."/>
            <person name="Zimba P.V."/>
            <person name="Laughinghouse H.D. IV."/>
        </authorList>
    </citation>
    <scope>NUCLEOTIDE SEQUENCE</scope>
    <source>
        <strain evidence="2">BLCCT55</strain>
    </source>
</reference>
<dbReference type="AlphaFoldDB" id="A0A8J6XF10"/>
<evidence type="ECO:0000313" key="2">
    <source>
        <dbReference type="EMBL" id="MBD2771462.1"/>
    </source>
</evidence>
<dbReference type="SUPFAM" id="SSF54523">
    <property type="entry name" value="Pili subunits"/>
    <property type="match status" value="1"/>
</dbReference>